<dbReference type="Pfam" id="PF00149">
    <property type="entry name" value="Metallophos"/>
    <property type="match status" value="1"/>
</dbReference>
<dbReference type="PANTHER" id="PTHR31302">
    <property type="entry name" value="TRANSMEMBRANE PROTEIN WITH METALLOPHOSPHOESTERASE DOMAIN-RELATED"/>
    <property type="match status" value="1"/>
</dbReference>
<reference evidence="5 6" key="1">
    <citation type="journal article" date="2015" name="Microbes Environ.">
        <title>Distribution and evolution of nitrogen fixation genes in the phylum bacteroidetes.</title>
        <authorList>
            <person name="Inoue J."/>
            <person name="Oshima K."/>
            <person name="Suda W."/>
            <person name="Sakamoto M."/>
            <person name="Iino T."/>
            <person name="Noda S."/>
            <person name="Hongoh Y."/>
            <person name="Hattori M."/>
            <person name="Ohkuma M."/>
        </authorList>
    </citation>
    <scope>NUCLEOTIDE SEQUENCE [LARGE SCALE GENOMIC DNA]</scope>
    <source>
        <strain evidence="5 6">JCM 15093</strain>
    </source>
</reference>
<protein>
    <submittedName>
        <fullName evidence="5">Putative phosphoesterase</fullName>
    </submittedName>
</protein>
<comment type="caution">
    <text evidence="5">The sequence shown here is derived from an EMBL/GenBank/DDBJ whole genome shotgun (WGS) entry which is preliminary data.</text>
</comment>
<name>A0A069D3T9_9BACE</name>
<feature type="transmembrane region" description="Helical" evidence="3">
    <location>
        <begin position="105"/>
        <end position="126"/>
    </location>
</feature>
<proteinExistence type="predicted"/>
<dbReference type="GO" id="GO:0016020">
    <property type="term" value="C:membrane"/>
    <property type="evidence" value="ECO:0007669"/>
    <property type="project" value="GOC"/>
</dbReference>
<dbReference type="OrthoDB" id="9780884at2"/>
<dbReference type="Gene3D" id="3.60.21.10">
    <property type="match status" value="1"/>
</dbReference>
<evidence type="ECO:0000259" key="4">
    <source>
        <dbReference type="Pfam" id="PF00149"/>
    </source>
</evidence>
<evidence type="ECO:0000313" key="5">
    <source>
        <dbReference type="EMBL" id="GAK37000.1"/>
    </source>
</evidence>
<dbReference type="eggNOG" id="COG1408">
    <property type="taxonomic scope" value="Bacteria"/>
</dbReference>
<keyword evidence="2" id="KW-0378">Hydrolase</keyword>
<dbReference type="InterPro" id="IPR051158">
    <property type="entry name" value="Metallophosphoesterase_sf"/>
</dbReference>
<dbReference type="EMBL" id="BAJS01000012">
    <property type="protein sequence ID" value="GAK37000.1"/>
    <property type="molecule type" value="Genomic_DNA"/>
</dbReference>
<sequence>MIQRIMAILAVALIVPDIYIYKMFIVRLTDSLLWRCLYFVPSILLLTGLALLFFFGSSSFLEDRGHWMGWFAVVFFLFVLPKLLFMIISLLGLPFHVLLDWPKTPFTLLGIAVVALLAGIIVYGSAIGKTRFEVKEVDFHASNLPAAFNGYRIVQLSDIHIGSWRGNEEAMQEAVNRVNALEPDLIVFTGDLVNHKASELDGFQDILSQLKAKDGVYSILGNHDYGPYFRWKSKTDQAKNLRQLHERQTEMGWKMLNNSHVILHKGNDSIALIGVENEGEPPFSQHGDLVKAMQGTEGMFQLLLSHNPTHWRREVLSQSDIELMLAGHTHGMQMAWGNHSPSSFIYPEWKGMYKEGERGLYVNLGLGFVGLPFRFGAWPEITLLTLQQGSAK</sequence>
<dbReference type="AlphaFoldDB" id="A0A069D3T9"/>
<keyword evidence="1" id="KW-0479">Metal-binding</keyword>
<dbReference type="Proteomes" id="UP000027601">
    <property type="component" value="Unassembled WGS sequence"/>
</dbReference>
<keyword evidence="3" id="KW-0812">Transmembrane</keyword>
<feature type="transmembrane region" description="Helical" evidence="3">
    <location>
        <begin position="67"/>
        <end position="93"/>
    </location>
</feature>
<dbReference type="CDD" id="cd07385">
    <property type="entry name" value="MPP_YkuE_C"/>
    <property type="match status" value="1"/>
</dbReference>
<organism evidence="5 6">
    <name type="scientific">Bacteroides graminisolvens DSM 19988 = JCM 15093</name>
    <dbReference type="NCBI Taxonomy" id="1121097"/>
    <lineage>
        <taxon>Bacteria</taxon>
        <taxon>Pseudomonadati</taxon>
        <taxon>Bacteroidota</taxon>
        <taxon>Bacteroidia</taxon>
        <taxon>Bacteroidales</taxon>
        <taxon>Bacteroidaceae</taxon>
        <taxon>Bacteroides</taxon>
    </lineage>
</organism>
<evidence type="ECO:0000256" key="2">
    <source>
        <dbReference type="ARBA" id="ARBA00022801"/>
    </source>
</evidence>
<dbReference type="RefSeq" id="WP_024996776.1">
    <property type="nucleotide sequence ID" value="NZ_BAJS01000012.1"/>
</dbReference>
<keyword evidence="6" id="KW-1185">Reference proteome</keyword>
<dbReference type="InterPro" id="IPR004843">
    <property type="entry name" value="Calcineurin-like_PHP"/>
</dbReference>
<accession>A0A069D3T9</accession>
<dbReference type="STRING" id="1121097.GCA_000428125_02452"/>
<dbReference type="GO" id="GO:0008758">
    <property type="term" value="F:UDP-2,3-diacylglucosamine hydrolase activity"/>
    <property type="evidence" value="ECO:0007669"/>
    <property type="project" value="TreeGrafter"/>
</dbReference>
<evidence type="ECO:0000256" key="3">
    <source>
        <dbReference type="SAM" id="Phobius"/>
    </source>
</evidence>
<dbReference type="GO" id="GO:0009245">
    <property type="term" value="P:lipid A biosynthetic process"/>
    <property type="evidence" value="ECO:0007669"/>
    <property type="project" value="TreeGrafter"/>
</dbReference>
<keyword evidence="3" id="KW-1133">Transmembrane helix</keyword>
<feature type="domain" description="Calcineurin-like phosphoesterase" evidence="4">
    <location>
        <begin position="152"/>
        <end position="331"/>
    </location>
</feature>
<gene>
    <name evidence="5" type="ORF">JCM15093_2211</name>
</gene>
<dbReference type="InterPro" id="IPR029052">
    <property type="entry name" value="Metallo-depent_PP-like"/>
</dbReference>
<dbReference type="GO" id="GO:0046872">
    <property type="term" value="F:metal ion binding"/>
    <property type="evidence" value="ECO:0007669"/>
    <property type="project" value="UniProtKB-KW"/>
</dbReference>
<keyword evidence="3" id="KW-0472">Membrane</keyword>
<feature type="transmembrane region" description="Helical" evidence="3">
    <location>
        <begin position="32"/>
        <end position="55"/>
    </location>
</feature>
<evidence type="ECO:0000256" key="1">
    <source>
        <dbReference type="ARBA" id="ARBA00022723"/>
    </source>
</evidence>
<dbReference type="PANTHER" id="PTHR31302:SF31">
    <property type="entry name" value="PHOSPHODIESTERASE YAEI"/>
    <property type="match status" value="1"/>
</dbReference>
<evidence type="ECO:0000313" key="6">
    <source>
        <dbReference type="Proteomes" id="UP000027601"/>
    </source>
</evidence>
<feature type="transmembrane region" description="Helical" evidence="3">
    <location>
        <begin position="7"/>
        <end position="26"/>
    </location>
</feature>
<dbReference type="SUPFAM" id="SSF56300">
    <property type="entry name" value="Metallo-dependent phosphatases"/>
    <property type="match status" value="1"/>
</dbReference>